<dbReference type="AlphaFoldDB" id="A0A0R1JTM2"/>
<dbReference type="InterPro" id="IPR023324">
    <property type="entry name" value="BH2638-like_sf"/>
</dbReference>
<proteinExistence type="inferred from homology"/>
<name>A0A0R1JTM2_9LACO</name>
<evidence type="ECO:0000256" key="1">
    <source>
        <dbReference type="HAMAP-Rule" id="MF_01041"/>
    </source>
</evidence>
<gene>
    <name evidence="2" type="ORF">FD02_GL001013</name>
</gene>
<dbReference type="HAMAP" id="MF_01041">
    <property type="entry name" value="UPF0223"/>
    <property type="match status" value="1"/>
</dbReference>
<dbReference type="EMBL" id="AZDJ01000001">
    <property type="protein sequence ID" value="KRK74408.1"/>
    <property type="molecule type" value="Genomic_DNA"/>
</dbReference>
<evidence type="ECO:0000313" key="2">
    <source>
        <dbReference type="EMBL" id="KRK74408.1"/>
    </source>
</evidence>
<sequence length="96" mass="10977">MKPNYQYPLEPDWSTADMVAVTTFYSLVEDAYEKGVDRDNFLAAYRAFKQVVPDQMTEKRLGREFEQVSGYSLYHVVKAARAGAGQRIRLGGVRHD</sequence>
<comment type="similarity">
    <text evidence="1">Belongs to the UPF0223 family.</text>
</comment>
<evidence type="ECO:0000313" key="3">
    <source>
        <dbReference type="Proteomes" id="UP000051804"/>
    </source>
</evidence>
<dbReference type="NCBIfam" id="NF003353">
    <property type="entry name" value="PRK04387.1"/>
    <property type="match status" value="1"/>
</dbReference>
<dbReference type="Pfam" id="PF05256">
    <property type="entry name" value="UPF0223"/>
    <property type="match status" value="1"/>
</dbReference>
<protein>
    <recommendedName>
        <fullName evidence="1">UPF0223 protein FD02_GL001013</fullName>
    </recommendedName>
</protein>
<dbReference type="InterPro" id="IPR007920">
    <property type="entry name" value="UPF0223"/>
</dbReference>
<accession>A0A0R1JTM2</accession>
<dbReference type="PATRIC" id="fig|1291734.4.peg.1039"/>
<dbReference type="SUPFAM" id="SSF158504">
    <property type="entry name" value="BH2638-like"/>
    <property type="match status" value="1"/>
</dbReference>
<dbReference type="OrthoDB" id="1649074at2"/>
<dbReference type="STRING" id="1291734.FD02_GL001013"/>
<dbReference type="Proteomes" id="UP000051804">
    <property type="component" value="Unassembled WGS sequence"/>
</dbReference>
<organism evidence="2 3">
    <name type="scientific">Lacticaseibacillus nasuensis JCM 17158</name>
    <dbReference type="NCBI Taxonomy" id="1291734"/>
    <lineage>
        <taxon>Bacteria</taxon>
        <taxon>Bacillati</taxon>
        <taxon>Bacillota</taxon>
        <taxon>Bacilli</taxon>
        <taxon>Lactobacillales</taxon>
        <taxon>Lactobacillaceae</taxon>
        <taxon>Lacticaseibacillus</taxon>
    </lineage>
</organism>
<dbReference type="RefSeq" id="WP_054723102.1">
    <property type="nucleotide sequence ID" value="NZ_AZDJ01000001.1"/>
</dbReference>
<dbReference type="Gene3D" id="1.10.220.80">
    <property type="entry name" value="BH2638-like"/>
    <property type="match status" value="1"/>
</dbReference>
<keyword evidence="3" id="KW-1185">Reference proteome</keyword>
<dbReference type="PIRSF" id="PIRSF037260">
    <property type="entry name" value="UPF0223"/>
    <property type="match status" value="1"/>
</dbReference>
<reference evidence="2 3" key="1">
    <citation type="journal article" date="2015" name="Genome Announc.">
        <title>Expanding the biotechnology potential of lactobacilli through comparative genomics of 213 strains and associated genera.</title>
        <authorList>
            <person name="Sun Z."/>
            <person name="Harris H.M."/>
            <person name="McCann A."/>
            <person name="Guo C."/>
            <person name="Argimon S."/>
            <person name="Zhang W."/>
            <person name="Yang X."/>
            <person name="Jeffery I.B."/>
            <person name="Cooney J.C."/>
            <person name="Kagawa T.F."/>
            <person name="Liu W."/>
            <person name="Song Y."/>
            <person name="Salvetti E."/>
            <person name="Wrobel A."/>
            <person name="Rasinkangas P."/>
            <person name="Parkhill J."/>
            <person name="Rea M.C."/>
            <person name="O'Sullivan O."/>
            <person name="Ritari J."/>
            <person name="Douillard F.P."/>
            <person name="Paul Ross R."/>
            <person name="Yang R."/>
            <person name="Briner A.E."/>
            <person name="Felis G.E."/>
            <person name="de Vos W.M."/>
            <person name="Barrangou R."/>
            <person name="Klaenhammer T.R."/>
            <person name="Caufield P.W."/>
            <person name="Cui Y."/>
            <person name="Zhang H."/>
            <person name="O'Toole P.W."/>
        </authorList>
    </citation>
    <scope>NUCLEOTIDE SEQUENCE [LARGE SCALE GENOMIC DNA]</scope>
    <source>
        <strain evidence="2 3">JCM 17158</strain>
    </source>
</reference>
<comment type="caution">
    <text evidence="2">The sequence shown here is derived from an EMBL/GenBank/DDBJ whole genome shotgun (WGS) entry which is preliminary data.</text>
</comment>